<dbReference type="EMBL" id="BLLK01000039">
    <property type="protein sequence ID" value="GFH50453.1"/>
    <property type="molecule type" value="Genomic_DNA"/>
</dbReference>
<evidence type="ECO:0000256" key="1">
    <source>
        <dbReference type="SAM" id="Phobius"/>
    </source>
</evidence>
<keyword evidence="1" id="KW-1133">Transmembrane helix</keyword>
<dbReference type="AlphaFoldDB" id="A0AAD3CQT8"/>
<dbReference type="FunFam" id="1.10.340.70:FF:000001">
    <property type="entry name" value="Retrovirus-related Pol polyprotein from transposon gypsy-like Protein"/>
    <property type="match status" value="1"/>
</dbReference>
<dbReference type="Proteomes" id="UP001054902">
    <property type="component" value="Unassembled WGS sequence"/>
</dbReference>
<dbReference type="Pfam" id="PF17921">
    <property type="entry name" value="Integrase_H2C2"/>
    <property type="match status" value="1"/>
</dbReference>
<accession>A0AAD3CQT8</accession>
<comment type="caution">
    <text evidence="3">The sequence shown here is derived from an EMBL/GenBank/DDBJ whole genome shotgun (WGS) entry which is preliminary data.</text>
</comment>
<feature type="domain" description="Integrase zinc-binding" evidence="2">
    <location>
        <begin position="637"/>
        <end position="694"/>
    </location>
</feature>
<proteinExistence type="predicted"/>
<evidence type="ECO:0000259" key="2">
    <source>
        <dbReference type="Pfam" id="PF17921"/>
    </source>
</evidence>
<protein>
    <recommendedName>
        <fullName evidence="2">Integrase zinc-binding domain-containing protein</fullName>
    </recommendedName>
</protein>
<sequence length="787" mass="88147">MSWILMEPARDKESLAAVTTLRESGKNLFDLSPSGPRLLPLSFGSRACSHSEQHWHSFVGEAGTGSWAMCQNKKFLWGLVHPFYWMCDCLAMKEIFEYNGSISQIARWAQEMLGYNFVIVHRPCKMMIDVDALNRFHDKRIALYLAFTGYLKLHDREARPAAYDSSVFASLRKTTVVAPKAPLPVIHTSALPDSCIFDKYRDLYAKADLQSTSTPAFTLSSHPVTSSAFTSLQPSIASEKSTSLHKVAIATPHIHITCIKDTLDSFPSLWSNIFSTPSVIQRLFTSSSAFSAFSANFKYTAHILPSSPTTDALATYLIDTNAIFAAYLPNNNLNAPSWILLVLQSAINVIRESSNLQFILLWCPSSFLSEEICNGINEFANKSFPSLEWTYSCRRMNAANSGSKQSLVQLHTLFCPHDDPTFQPTIQDPSIFILAPSASAPHLAILDPCGIGTEPNPTLNSHLQPSSQFSIPFRHSNMLYCIWTISNTELLSYYRFQSDFTISDSTLDELLPFSMPPSLASVLLQQIDSTQSFLDILPFAPSDICDSSPCYTNHSAPSPISSTLIWTEAYTNDLSTNTIILGLSNHDNNKWSTAELNNIDKFYHQKLHDGEIDLFQGKLIHNKCIFLKTKYIALIIVPMSLRQRIFDCYHSGPLGAHMGEYKTLSRIRLRFTWPQLQTDIKSMLQTCAHCQAYNCTLGLSLHHSILCTVISGVWVNYLLHLQRISTSPTACATYLPLSYQALLLTLQPPPLHTFSLRKFYLPSVLVLSLLLTPIALFAVHLKLCVRF</sequence>
<dbReference type="InterPro" id="IPR050951">
    <property type="entry name" value="Retrovirus_Pol_polyprotein"/>
</dbReference>
<name>A0AAD3CQT8_9STRA</name>
<reference evidence="3 4" key="1">
    <citation type="journal article" date="2021" name="Sci. Rep.">
        <title>The genome of the diatom Chaetoceros tenuissimus carries an ancient integrated fragment of an extant virus.</title>
        <authorList>
            <person name="Hongo Y."/>
            <person name="Kimura K."/>
            <person name="Takaki Y."/>
            <person name="Yoshida Y."/>
            <person name="Baba S."/>
            <person name="Kobayashi G."/>
            <person name="Nagasaki K."/>
            <person name="Hano T."/>
            <person name="Tomaru Y."/>
        </authorList>
    </citation>
    <scope>NUCLEOTIDE SEQUENCE [LARGE SCALE GENOMIC DNA]</scope>
    <source>
        <strain evidence="3 4">NIES-3715</strain>
    </source>
</reference>
<feature type="transmembrane region" description="Helical" evidence="1">
    <location>
        <begin position="759"/>
        <end position="781"/>
    </location>
</feature>
<gene>
    <name evidence="3" type="ORF">CTEN210_06929</name>
</gene>
<keyword evidence="1" id="KW-0472">Membrane</keyword>
<dbReference type="PANTHER" id="PTHR37984">
    <property type="entry name" value="PROTEIN CBG26694"/>
    <property type="match status" value="1"/>
</dbReference>
<dbReference type="InterPro" id="IPR041588">
    <property type="entry name" value="Integrase_H2C2"/>
</dbReference>
<organism evidence="3 4">
    <name type="scientific">Chaetoceros tenuissimus</name>
    <dbReference type="NCBI Taxonomy" id="426638"/>
    <lineage>
        <taxon>Eukaryota</taxon>
        <taxon>Sar</taxon>
        <taxon>Stramenopiles</taxon>
        <taxon>Ochrophyta</taxon>
        <taxon>Bacillariophyta</taxon>
        <taxon>Coscinodiscophyceae</taxon>
        <taxon>Chaetocerotophycidae</taxon>
        <taxon>Chaetocerotales</taxon>
        <taxon>Chaetocerotaceae</taxon>
        <taxon>Chaetoceros</taxon>
    </lineage>
</organism>
<dbReference type="Gene3D" id="1.10.340.70">
    <property type="match status" value="1"/>
</dbReference>
<dbReference type="PANTHER" id="PTHR37984:SF5">
    <property type="entry name" value="PROTEIN NYNRIN-LIKE"/>
    <property type="match status" value="1"/>
</dbReference>
<keyword evidence="1" id="KW-0812">Transmembrane</keyword>
<keyword evidence="4" id="KW-1185">Reference proteome</keyword>
<evidence type="ECO:0000313" key="3">
    <source>
        <dbReference type="EMBL" id="GFH50453.1"/>
    </source>
</evidence>
<evidence type="ECO:0000313" key="4">
    <source>
        <dbReference type="Proteomes" id="UP001054902"/>
    </source>
</evidence>